<dbReference type="OrthoDB" id="2266810at2759"/>
<dbReference type="Pfam" id="PF03732">
    <property type="entry name" value="Retrotrans_gag"/>
    <property type="match status" value="1"/>
</dbReference>
<feature type="compositionally biased region" description="Polar residues" evidence="1">
    <location>
        <begin position="76"/>
        <end position="86"/>
    </location>
</feature>
<keyword evidence="4" id="KW-1185">Reference proteome</keyword>
<evidence type="ECO:0000256" key="1">
    <source>
        <dbReference type="SAM" id="MobiDB-lite"/>
    </source>
</evidence>
<sequence>MEGAAPSRKEGRGPRRSCSFSGVVGGFPGTSRTIFKGPGEDGEEEEENSVEEEESDGTEGVPAPVEASQGTGGPTLAQSNQPVSHQSEPSLLAIMQQMTQIMANLQAASSSEASRPPAFKTPSMKAPECFDGTQPFKVRSFIQSCQLIFHNDPANFAQDRKKVLYATSFLIGRAAKWIEPYLSNLINQDPNYFLNSWKLFESQLFTLFGDQNEVRKAEAELDSLRMKEGGHVSLYIADFRSLVSRIGDWGERALIYHFRKGLPSRILDQLASPPSRIDSLQDLMDITLELDTRYHEGQNEKSHHQENKPEASKSNPSHPQSSSSSSQKKKQNFQKRDKPHYSLLNKDFKLMNSEKERRIKVGLCTYCGGKHRLSVLFQKASKQAYPTVRKDFPAREKPE</sequence>
<proteinExistence type="predicted"/>
<dbReference type="InterPro" id="IPR005162">
    <property type="entry name" value="Retrotrans_gag_dom"/>
</dbReference>
<dbReference type="InterPro" id="IPR032567">
    <property type="entry name" value="RTL1-rel"/>
</dbReference>
<organism evidence="3 4">
    <name type="scientific">Austropuccinia psidii MF-1</name>
    <dbReference type="NCBI Taxonomy" id="1389203"/>
    <lineage>
        <taxon>Eukaryota</taxon>
        <taxon>Fungi</taxon>
        <taxon>Dikarya</taxon>
        <taxon>Basidiomycota</taxon>
        <taxon>Pucciniomycotina</taxon>
        <taxon>Pucciniomycetes</taxon>
        <taxon>Pucciniales</taxon>
        <taxon>Sphaerophragmiaceae</taxon>
        <taxon>Austropuccinia</taxon>
    </lineage>
</organism>
<gene>
    <name evidence="3" type="ORF">O181_035406</name>
</gene>
<evidence type="ECO:0000259" key="2">
    <source>
        <dbReference type="Pfam" id="PF03732"/>
    </source>
</evidence>
<comment type="caution">
    <text evidence="3">The sequence shown here is derived from an EMBL/GenBank/DDBJ whole genome shotgun (WGS) entry which is preliminary data.</text>
</comment>
<feature type="region of interest" description="Disordered" evidence="1">
    <location>
        <begin position="297"/>
        <end position="349"/>
    </location>
</feature>
<evidence type="ECO:0000313" key="4">
    <source>
        <dbReference type="Proteomes" id="UP000765509"/>
    </source>
</evidence>
<feature type="compositionally biased region" description="Acidic residues" evidence="1">
    <location>
        <begin position="40"/>
        <end position="57"/>
    </location>
</feature>
<dbReference type="EMBL" id="AVOT02013237">
    <property type="protein sequence ID" value="MBW0495691.1"/>
    <property type="molecule type" value="Genomic_DNA"/>
</dbReference>
<feature type="compositionally biased region" description="Basic and acidic residues" evidence="1">
    <location>
        <begin position="334"/>
        <end position="349"/>
    </location>
</feature>
<evidence type="ECO:0000313" key="3">
    <source>
        <dbReference type="EMBL" id="MBW0495691.1"/>
    </source>
</evidence>
<accession>A0A9Q3D2K6</accession>
<feature type="compositionally biased region" description="Basic and acidic residues" evidence="1">
    <location>
        <begin position="297"/>
        <end position="311"/>
    </location>
</feature>
<feature type="compositionally biased region" description="Low complexity" evidence="1">
    <location>
        <begin position="312"/>
        <end position="326"/>
    </location>
</feature>
<protein>
    <recommendedName>
        <fullName evidence="2">Retrotransposon gag domain-containing protein</fullName>
    </recommendedName>
</protein>
<dbReference type="Proteomes" id="UP000765509">
    <property type="component" value="Unassembled WGS sequence"/>
</dbReference>
<name>A0A9Q3D2K6_9BASI</name>
<dbReference type="AlphaFoldDB" id="A0A9Q3D2K6"/>
<reference evidence="3" key="1">
    <citation type="submission" date="2021-03" db="EMBL/GenBank/DDBJ databases">
        <title>Draft genome sequence of rust myrtle Austropuccinia psidii MF-1, a brazilian biotype.</title>
        <authorList>
            <person name="Quecine M.C."/>
            <person name="Pachon D.M.R."/>
            <person name="Bonatelli M.L."/>
            <person name="Correr F.H."/>
            <person name="Franceschini L.M."/>
            <person name="Leite T.F."/>
            <person name="Margarido G.R.A."/>
            <person name="Almeida C.A."/>
            <person name="Ferrarezi J.A."/>
            <person name="Labate C.A."/>
        </authorList>
    </citation>
    <scope>NUCLEOTIDE SEQUENCE</scope>
    <source>
        <strain evidence="3">MF-1</strain>
    </source>
</reference>
<dbReference type="PANTHER" id="PTHR15503">
    <property type="entry name" value="LDOC1 RELATED"/>
    <property type="match status" value="1"/>
</dbReference>
<feature type="domain" description="Retrotransposon gag" evidence="2">
    <location>
        <begin position="165"/>
        <end position="262"/>
    </location>
</feature>
<dbReference type="PANTHER" id="PTHR15503:SF22">
    <property type="entry name" value="TRANSPOSON TY3-I GAG POLYPROTEIN"/>
    <property type="match status" value="1"/>
</dbReference>
<feature type="region of interest" description="Disordered" evidence="1">
    <location>
        <begin position="1"/>
        <end position="86"/>
    </location>
</feature>